<dbReference type="PROSITE" id="PS00166">
    <property type="entry name" value="ENOYL_COA_HYDRATASE"/>
    <property type="match status" value="1"/>
</dbReference>
<dbReference type="InterPro" id="IPR029045">
    <property type="entry name" value="ClpP/crotonase-like_dom_sf"/>
</dbReference>
<dbReference type="InterPro" id="IPR018376">
    <property type="entry name" value="Enoyl-CoA_hyd/isom_CS"/>
</dbReference>
<evidence type="ECO:0000256" key="4">
    <source>
        <dbReference type="ARBA" id="ARBA00008750"/>
    </source>
</evidence>
<dbReference type="SUPFAM" id="SSF52096">
    <property type="entry name" value="ClpP/crotonase"/>
    <property type="match status" value="1"/>
</dbReference>
<dbReference type="Gene3D" id="1.10.1040.10">
    <property type="entry name" value="N-(1-d-carboxylethyl)-l-norvaline Dehydrogenase, domain 2"/>
    <property type="match status" value="2"/>
</dbReference>
<evidence type="ECO:0000256" key="11">
    <source>
        <dbReference type="ARBA" id="ARBA00023235"/>
    </source>
</evidence>
<organism evidence="17 18">
    <name type="scientific">Caldivirga maquilingensis (strain ATCC 700844 / DSM 13496 / JCM 10307 / IC-167)</name>
    <dbReference type="NCBI Taxonomy" id="397948"/>
    <lineage>
        <taxon>Archaea</taxon>
        <taxon>Thermoproteota</taxon>
        <taxon>Thermoprotei</taxon>
        <taxon>Thermoproteales</taxon>
        <taxon>Thermoproteaceae</taxon>
        <taxon>Caldivirga</taxon>
    </lineage>
</organism>
<dbReference type="InterPro" id="IPR006108">
    <property type="entry name" value="3HC_DH_C"/>
</dbReference>
<dbReference type="GO" id="GO:0003857">
    <property type="term" value="F:(3S)-3-hydroxyacyl-CoA dehydrogenase (NAD+) activity"/>
    <property type="evidence" value="ECO:0007669"/>
    <property type="project" value="TreeGrafter"/>
</dbReference>
<dbReference type="STRING" id="397948.Cmaq_0337"/>
<keyword evidence="18" id="KW-1185">Reference proteome</keyword>
<dbReference type="PANTHER" id="PTHR23309">
    <property type="entry name" value="3-HYDROXYACYL-COA DEHYROGENASE"/>
    <property type="match status" value="1"/>
</dbReference>
<dbReference type="GO" id="GO:0016853">
    <property type="term" value="F:isomerase activity"/>
    <property type="evidence" value="ECO:0007669"/>
    <property type="project" value="UniProtKB-KW"/>
</dbReference>
<dbReference type="InterPro" id="IPR008927">
    <property type="entry name" value="6-PGluconate_DH-like_C_sf"/>
</dbReference>
<dbReference type="SUPFAM" id="SSF51735">
    <property type="entry name" value="NAD(P)-binding Rossmann-fold domains"/>
    <property type="match status" value="1"/>
</dbReference>
<dbReference type="SUPFAM" id="SSF48179">
    <property type="entry name" value="6-phosphogluconate dehydrogenase C-terminal domain-like"/>
    <property type="match status" value="2"/>
</dbReference>
<comment type="pathway">
    <text evidence="2">Lipid metabolism; fatty acid beta-oxidation.</text>
</comment>
<evidence type="ECO:0000256" key="2">
    <source>
        <dbReference type="ARBA" id="ARBA00005005"/>
    </source>
</evidence>
<dbReference type="Pfam" id="PF00378">
    <property type="entry name" value="ECH_1"/>
    <property type="match status" value="1"/>
</dbReference>
<dbReference type="Pfam" id="PF00725">
    <property type="entry name" value="3HCDH"/>
    <property type="match status" value="2"/>
</dbReference>
<dbReference type="RefSeq" id="WP_012185403.1">
    <property type="nucleotide sequence ID" value="NC_009954.1"/>
</dbReference>
<evidence type="ECO:0000313" key="17">
    <source>
        <dbReference type="EMBL" id="ABW01183.1"/>
    </source>
</evidence>
<evidence type="ECO:0000313" key="18">
    <source>
        <dbReference type="Proteomes" id="UP000001137"/>
    </source>
</evidence>
<dbReference type="eggNOG" id="arCOG00249">
    <property type="taxonomic scope" value="Archaea"/>
</dbReference>
<dbReference type="KEGG" id="cma:Cmaq_0337"/>
<dbReference type="Gene3D" id="3.90.226.10">
    <property type="entry name" value="2-enoyl-CoA Hydratase, Chain A, domain 1"/>
    <property type="match status" value="1"/>
</dbReference>
<dbReference type="EMBL" id="CP000852">
    <property type="protein sequence ID" value="ABW01183.1"/>
    <property type="molecule type" value="Genomic_DNA"/>
</dbReference>
<evidence type="ECO:0000256" key="13">
    <source>
        <dbReference type="ARBA" id="ARBA00023268"/>
    </source>
</evidence>
<dbReference type="GO" id="GO:0004300">
    <property type="term" value="F:enoyl-CoA hydratase activity"/>
    <property type="evidence" value="ECO:0007669"/>
    <property type="project" value="UniProtKB-ARBA"/>
</dbReference>
<comment type="subunit">
    <text evidence="5">Monomer.</text>
</comment>
<protein>
    <submittedName>
        <fullName evidence="17">3-hydroxyacyl-CoA dehydrogenase NAD-binding</fullName>
    </submittedName>
</protein>
<evidence type="ECO:0000256" key="14">
    <source>
        <dbReference type="RuleBase" id="RU003707"/>
    </source>
</evidence>
<dbReference type="Gene3D" id="1.10.12.10">
    <property type="entry name" value="Lyase 2-enoyl-coa Hydratase, Chain A, domain 2"/>
    <property type="match status" value="1"/>
</dbReference>
<evidence type="ECO:0000256" key="10">
    <source>
        <dbReference type="ARBA" id="ARBA00023140"/>
    </source>
</evidence>
<dbReference type="Pfam" id="PF02737">
    <property type="entry name" value="3HCDH_N"/>
    <property type="match status" value="1"/>
</dbReference>
<evidence type="ECO:0000256" key="12">
    <source>
        <dbReference type="ARBA" id="ARBA00023239"/>
    </source>
</evidence>
<proteinExistence type="inferred from homology"/>
<keyword evidence="6" id="KW-0276">Fatty acid metabolism</keyword>
<evidence type="ECO:0000256" key="7">
    <source>
        <dbReference type="ARBA" id="ARBA00023002"/>
    </source>
</evidence>
<accession>A8MB93</accession>
<dbReference type="FunFam" id="3.90.226.10:FF:000009">
    <property type="entry name" value="Carnitinyl-CoA dehydratase"/>
    <property type="match status" value="1"/>
</dbReference>
<dbReference type="Proteomes" id="UP000001137">
    <property type="component" value="Chromosome"/>
</dbReference>
<feature type="domain" description="3-hydroxyacyl-CoA dehydrogenase C-terminal" evidence="15">
    <location>
        <begin position="190"/>
        <end position="284"/>
    </location>
</feature>
<evidence type="ECO:0000256" key="5">
    <source>
        <dbReference type="ARBA" id="ARBA00011245"/>
    </source>
</evidence>
<evidence type="ECO:0000256" key="8">
    <source>
        <dbReference type="ARBA" id="ARBA00023027"/>
    </source>
</evidence>
<dbReference type="GO" id="GO:0070403">
    <property type="term" value="F:NAD+ binding"/>
    <property type="evidence" value="ECO:0007669"/>
    <property type="project" value="InterPro"/>
</dbReference>
<dbReference type="CDD" id="cd06558">
    <property type="entry name" value="crotonase-like"/>
    <property type="match status" value="1"/>
</dbReference>
<dbReference type="GO" id="GO:0006635">
    <property type="term" value="P:fatty acid beta-oxidation"/>
    <property type="evidence" value="ECO:0007669"/>
    <property type="project" value="UniProtKB-UniPathway"/>
</dbReference>
<dbReference type="FunFam" id="3.40.50.720:FF:000009">
    <property type="entry name" value="Fatty oxidation complex, alpha subunit"/>
    <property type="match status" value="1"/>
</dbReference>
<keyword evidence="11" id="KW-0413">Isomerase</keyword>
<keyword evidence="8" id="KW-0520">NAD</keyword>
<dbReference type="InterPro" id="IPR013328">
    <property type="entry name" value="6PGD_dom2"/>
</dbReference>
<sequence length="659" mass="71615">MVNLQVREIAVIGSGTMGHGIAEVAAISGFSVHLNDLTLDILQRALNNIRWSLDNLHRKGQLKEEPSEVMSRISVTTSLEDAVKNADFIIEAVFEDFNVKSSIFRRISEYAPPHAILASNTSSIPISELASVTNRPDKVIGMHFFNPPVLMKLIEVVRGDRTSDETVNVTVELGRRLGKEPVVVNKDVPGFISNRVFMRLIEAACLMVTGNEATIEAIDSAARFKLGLPMGVFELIDFVGIDVVNSILKAMVNRGFRFSGCGLIDERVKEGKLGLKTGEGFYKYPEVGKYSRVNVPKEAGEGVNPVRLIALAVNEAAWLIRSNVASAVDVDTVTKLGFGFPKGLLEYADSYGIGGIMVELIKLKEKYGTIEVDPLIMQMVAEGNIGVKAGSGFHQYGGGGYETIKLTIEPPIAWITLNRPEKLNAINRKMISELMEVINRLEAEPFDRVRVIVIRGAGKAFSAGADLTMFSEEEPTEAYLTSRMLQELTNKLETLNRPVIAMIHGYALGGGLELALACDLRIASEDAVLGLPEVTLGLIPGSGGAKRLVRLIGLGKAKELILTGARLNAREAEELGIVNRVVPISELENETKAIALKLAEEPPITLMVAKGILNMTGEGSLEGVLTAESMGFGLLFSTKDSREGIKAFLEKRQPKYQGK</sequence>
<comment type="similarity">
    <text evidence="3 14">Belongs to the enoyl-CoA hydratase/isomerase family.</text>
</comment>
<dbReference type="InterPro" id="IPR036291">
    <property type="entry name" value="NAD(P)-bd_dom_sf"/>
</dbReference>
<dbReference type="InterPro" id="IPR014748">
    <property type="entry name" value="Enoyl-CoA_hydra_C"/>
</dbReference>
<evidence type="ECO:0000259" key="16">
    <source>
        <dbReference type="Pfam" id="PF02737"/>
    </source>
</evidence>
<dbReference type="UniPathway" id="UPA00659"/>
<comment type="similarity">
    <text evidence="4">In the N-terminal section; belongs to the enoyl-CoA hydratase/isomerase family.</text>
</comment>
<keyword evidence="13" id="KW-0511">Multifunctional enzyme</keyword>
<keyword evidence="7" id="KW-0560">Oxidoreductase</keyword>
<comment type="subcellular location">
    <subcellularLocation>
        <location evidence="1">Peroxisome</location>
    </subcellularLocation>
</comment>
<dbReference type="InterPro" id="IPR006176">
    <property type="entry name" value="3-OHacyl-CoA_DH_NAD-bd"/>
</dbReference>
<dbReference type="PANTHER" id="PTHR23309:SF49">
    <property type="entry name" value="PEROXISOMAL BIFUNCTIONAL ENZYME"/>
    <property type="match status" value="1"/>
</dbReference>
<feature type="domain" description="3-hydroxyacyl-CoA dehydrogenase NAD binding" evidence="16">
    <location>
        <begin position="9"/>
        <end position="187"/>
    </location>
</feature>
<keyword evidence="9" id="KW-0443">Lipid metabolism</keyword>
<gene>
    <name evidence="17" type="ordered locus">Cmaq_0337</name>
</gene>
<evidence type="ECO:0000259" key="15">
    <source>
        <dbReference type="Pfam" id="PF00725"/>
    </source>
</evidence>
<evidence type="ECO:0000256" key="9">
    <source>
        <dbReference type="ARBA" id="ARBA00023098"/>
    </source>
</evidence>
<dbReference type="InterPro" id="IPR001753">
    <property type="entry name" value="Enoyl-CoA_hydra/iso"/>
</dbReference>
<dbReference type="AlphaFoldDB" id="A8MB93"/>
<keyword evidence="12" id="KW-0456">Lyase</keyword>
<dbReference type="Gene3D" id="3.40.50.720">
    <property type="entry name" value="NAD(P)-binding Rossmann-like Domain"/>
    <property type="match status" value="1"/>
</dbReference>
<feature type="domain" description="3-hydroxyacyl-CoA dehydrogenase C-terminal" evidence="15">
    <location>
        <begin position="307"/>
        <end position="396"/>
    </location>
</feature>
<dbReference type="GeneID" id="5709944"/>
<name>A8MB93_CALMQ</name>
<keyword evidence="10" id="KW-0576">Peroxisome</keyword>
<reference evidence="17 18" key="1">
    <citation type="submission" date="2007-10" db="EMBL/GenBank/DDBJ databases">
        <title>Complete sequence of Caldivirga maquilingensis IC-167.</title>
        <authorList>
            <consortium name="US DOE Joint Genome Institute"/>
            <person name="Copeland A."/>
            <person name="Lucas S."/>
            <person name="Lapidus A."/>
            <person name="Barry K."/>
            <person name="Glavina del Rio T."/>
            <person name="Dalin E."/>
            <person name="Tice H."/>
            <person name="Pitluck S."/>
            <person name="Saunders E."/>
            <person name="Brettin T."/>
            <person name="Bruce D."/>
            <person name="Detter J.C."/>
            <person name="Han C."/>
            <person name="Schmutz J."/>
            <person name="Larimer F."/>
            <person name="Land M."/>
            <person name="Hauser L."/>
            <person name="Kyrpides N."/>
            <person name="Ivanova N."/>
            <person name="Biddle J.F."/>
            <person name="Zhang Z."/>
            <person name="Fitz-Gibbon S.T."/>
            <person name="Lowe T.M."/>
            <person name="Saltikov C."/>
            <person name="House C.H."/>
            <person name="Richardson P."/>
        </authorList>
    </citation>
    <scope>NUCLEOTIDE SEQUENCE [LARGE SCALE GENOMIC DNA]</scope>
    <source>
        <strain evidence="18">ATCC 700844 / DSM 13496 / JCM 10307 / IC-167</strain>
    </source>
</reference>
<evidence type="ECO:0000256" key="3">
    <source>
        <dbReference type="ARBA" id="ARBA00005254"/>
    </source>
</evidence>
<evidence type="ECO:0000256" key="1">
    <source>
        <dbReference type="ARBA" id="ARBA00004275"/>
    </source>
</evidence>
<evidence type="ECO:0000256" key="6">
    <source>
        <dbReference type="ARBA" id="ARBA00022832"/>
    </source>
</evidence>
<dbReference type="HOGENOM" id="CLU_010448_2_1_2"/>